<dbReference type="AlphaFoldDB" id="A0A085WKE1"/>
<dbReference type="OrthoDB" id="5522648at2"/>
<feature type="region of interest" description="Disordered" evidence="1">
    <location>
        <begin position="338"/>
        <end position="360"/>
    </location>
</feature>
<name>A0A085WKE1_9BACT</name>
<keyword evidence="2" id="KW-1133">Transmembrane helix</keyword>
<feature type="compositionally biased region" description="Polar residues" evidence="1">
    <location>
        <begin position="347"/>
        <end position="358"/>
    </location>
</feature>
<comment type="caution">
    <text evidence="4">The sequence shown here is derived from an EMBL/GenBank/DDBJ whole genome shotgun (WGS) entry which is preliminary data.</text>
</comment>
<feature type="domain" description="Putative Flp pilus-assembly TadG-like N-terminal" evidence="3">
    <location>
        <begin position="7"/>
        <end position="50"/>
    </location>
</feature>
<keyword evidence="2" id="KW-0472">Membrane</keyword>
<dbReference type="STRING" id="394096.DB31_7391"/>
<dbReference type="EMBL" id="JMCB01000006">
    <property type="protein sequence ID" value="KFE68154.1"/>
    <property type="molecule type" value="Genomic_DNA"/>
</dbReference>
<dbReference type="Proteomes" id="UP000028725">
    <property type="component" value="Unassembled WGS sequence"/>
</dbReference>
<reference evidence="4 5" key="1">
    <citation type="submission" date="2014-04" db="EMBL/GenBank/DDBJ databases">
        <title>Genome assembly of Hyalangium minutum DSM 14724.</title>
        <authorList>
            <person name="Sharma G."/>
            <person name="Subramanian S."/>
        </authorList>
    </citation>
    <scope>NUCLEOTIDE SEQUENCE [LARGE SCALE GENOMIC DNA]</scope>
    <source>
        <strain evidence="4 5">DSM 14724</strain>
    </source>
</reference>
<keyword evidence="5" id="KW-1185">Reference proteome</keyword>
<gene>
    <name evidence="4" type="ORF">DB31_7391</name>
</gene>
<dbReference type="PATRIC" id="fig|394096.3.peg.3432"/>
<evidence type="ECO:0000256" key="1">
    <source>
        <dbReference type="SAM" id="MobiDB-lite"/>
    </source>
</evidence>
<evidence type="ECO:0000256" key="2">
    <source>
        <dbReference type="SAM" id="Phobius"/>
    </source>
</evidence>
<feature type="transmembrane region" description="Helical" evidence="2">
    <location>
        <begin position="12"/>
        <end position="32"/>
    </location>
</feature>
<proteinExistence type="predicted"/>
<organism evidence="4 5">
    <name type="scientific">Hyalangium minutum</name>
    <dbReference type="NCBI Taxonomy" id="394096"/>
    <lineage>
        <taxon>Bacteria</taxon>
        <taxon>Pseudomonadati</taxon>
        <taxon>Myxococcota</taxon>
        <taxon>Myxococcia</taxon>
        <taxon>Myxococcales</taxon>
        <taxon>Cystobacterineae</taxon>
        <taxon>Archangiaceae</taxon>
        <taxon>Hyalangium</taxon>
    </lineage>
</organism>
<evidence type="ECO:0000313" key="4">
    <source>
        <dbReference type="EMBL" id="KFE68154.1"/>
    </source>
</evidence>
<protein>
    <recommendedName>
        <fullName evidence="3">Putative Flp pilus-assembly TadG-like N-terminal domain-containing protein</fullName>
    </recommendedName>
</protein>
<dbReference type="RefSeq" id="WP_044188677.1">
    <property type="nucleotide sequence ID" value="NZ_JMCB01000006.1"/>
</dbReference>
<keyword evidence="2" id="KW-0812">Transmembrane</keyword>
<dbReference type="Pfam" id="PF13400">
    <property type="entry name" value="Tad"/>
    <property type="match status" value="1"/>
</dbReference>
<dbReference type="InterPro" id="IPR028087">
    <property type="entry name" value="Tad_N"/>
</dbReference>
<evidence type="ECO:0000259" key="3">
    <source>
        <dbReference type="Pfam" id="PF13400"/>
    </source>
</evidence>
<sequence>MTMLRRGQTLIIFTFMLLFLSLMVLLTVSFGMRVRERMELQTLADAAAYSNAVATARTFNTVAIAHRTAWALTVARSATQAYISWTSIYRDALAALQQDASIFIAAYIAGVCPIPQKIPAGIAFGLWKQKLSQEAQRIQGVWDGVDKAASAQVREYNITTATFLESDFKANSDMLAGLLQGQNIAKKVIAQAGGSPWPITAPDAADMVATREAASDCNQGAWCNGLVGGTSIHQYEIYMGTRDDSFTTGRGGGTMLMTSKLMQLVQGYGTIAYLGGEGASARSDQLQGPVHGAEANWGAATSDDHGNLFYLGRFGGCPIPVPPLSLSADVLANLESNPDKHEWSRGTCPNASDTQTHSGIGDIAGGNWPITYDYTEAKVKDQADAYGQPKLYALLQRDYGGGSGQLDKSVFLDFDFAFVPGSPKHFSNRGTRSEGKQLGSNLRATGGASIDISKQTALATGMAYYHRGDDWKEPPNLMNPYWRATLVSPDIDQQGKMPGGDIPTTMQQAGVPWAGDAAKALYNAGFRGFQ</sequence>
<accession>A0A085WKE1</accession>
<evidence type="ECO:0000313" key="5">
    <source>
        <dbReference type="Proteomes" id="UP000028725"/>
    </source>
</evidence>